<comment type="caution">
    <text evidence="2">The sequence shown here is derived from an EMBL/GenBank/DDBJ whole genome shotgun (WGS) entry which is preliminary data.</text>
</comment>
<organism evidence="2 3">
    <name type="scientific">Gemmiger gallinarum</name>
    <dbReference type="NCBI Taxonomy" id="2779354"/>
    <lineage>
        <taxon>Bacteria</taxon>
        <taxon>Bacillati</taxon>
        <taxon>Bacillota</taxon>
        <taxon>Clostridia</taxon>
        <taxon>Eubacteriales</taxon>
        <taxon>Gemmiger</taxon>
    </lineage>
</organism>
<proteinExistence type="predicted"/>
<evidence type="ECO:0000313" key="3">
    <source>
        <dbReference type="Proteomes" id="UP000768567"/>
    </source>
</evidence>
<evidence type="ECO:0008006" key="4">
    <source>
        <dbReference type="Google" id="ProtNLM"/>
    </source>
</evidence>
<keyword evidence="1" id="KW-1133">Transmembrane helix</keyword>
<reference evidence="2 3" key="1">
    <citation type="submission" date="2020-10" db="EMBL/GenBank/DDBJ databases">
        <title>ChiBAC.</title>
        <authorList>
            <person name="Zenner C."/>
            <person name="Hitch T.C.A."/>
            <person name="Clavel T."/>
        </authorList>
    </citation>
    <scope>NUCLEOTIDE SEQUENCE [LARGE SCALE GENOMIC DNA]</scope>
    <source>
        <strain evidence="2 3">DSM 109015</strain>
    </source>
</reference>
<feature type="transmembrane region" description="Helical" evidence="1">
    <location>
        <begin position="79"/>
        <end position="101"/>
    </location>
</feature>
<dbReference type="EMBL" id="JADCKC010000003">
    <property type="protein sequence ID" value="MBE5038209.1"/>
    <property type="molecule type" value="Genomic_DNA"/>
</dbReference>
<accession>A0ABR9R4Y6</accession>
<feature type="transmembrane region" description="Helical" evidence="1">
    <location>
        <begin position="54"/>
        <end position="72"/>
    </location>
</feature>
<protein>
    <recommendedName>
        <fullName evidence="4">Phosphatidic acid phosphatase type 2/haloperoxidase domain-containing protein</fullName>
    </recommendedName>
</protein>
<dbReference type="Proteomes" id="UP000768567">
    <property type="component" value="Unassembled WGS sequence"/>
</dbReference>
<keyword evidence="3" id="KW-1185">Reference proteome</keyword>
<evidence type="ECO:0000313" key="2">
    <source>
        <dbReference type="EMBL" id="MBE5038209.1"/>
    </source>
</evidence>
<keyword evidence="1" id="KW-0812">Transmembrane</keyword>
<keyword evidence="1" id="KW-0472">Membrane</keyword>
<name>A0ABR9R4Y6_9FIRM</name>
<evidence type="ECO:0000256" key="1">
    <source>
        <dbReference type="SAM" id="Phobius"/>
    </source>
</evidence>
<gene>
    <name evidence="2" type="ORF">INF35_10470</name>
</gene>
<sequence>MMVTWCKRHPIQFMALYLVFYLSFFTLLERSIVPTVILHCALDDMIPFVKYAIIPYYLWFVWIVCTLFWLLWFAPKKEFWRLCLPLFAGMTLSLMFCAVIPNGVALRPASIEGNDIFTVLVRGLWSADTSTNVCPSIHVFNSLTLDLAFQRTTLLSKRKYHFVRWSARLLDVSIVLSTMLLKQHSVIDVVCGIVLALVIDRAATAVSAALARHPEVLTPHAKQPHAMLERE</sequence>